<evidence type="ECO:0000256" key="4">
    <source>
        <dbReference type="PROSITE-ProRule" id="PRU00175"/>
    </source>
</evidence>
<dbReference type="SUPFAM" id="SSF101898">
    <property type="entry name" value="NHL repeat"/>
    <property type="match status" value="1"/>
</dbReference>
<dbReference type="InterPro" id="IPR017907">
    <property type="entry name" value="Znf_RING_CS"/>
</dbReference>
<dbReference type="SMART" id="SM00184">
    <property type="entry name" value="RING"/>
    <property type="match status" value="1"/>
</dbReference>
<dbReference type="AlphaFoldDB" id="A0A210Q153"/>
<sequence>MSGEVHAEGGVTSGSTEASLTECPLCLHQLRCPRSLPCFHSFCEECLKTSILSKSPEPNEESSFQCPVCRVVTLPVDPKQNRDEWTAEFEANKLIIELTSQSDSDSKQFYCYPCGKKGQTDTVATVWWKEANKYLCDSCKKNDLISEDDTLVSIDADFLPKSAVCSKHSTDVSMICDDHHSICCPICIAIDHRRCDTIHKYADYVKNMRTPSQMENTQKKLEDAIDALTLIVKDMKSRIQELLGDRDGFIDNVKQLKAKIEEQLNGLQKALSDEAHAVFNDKKQELDGVIRKCELMKGCIMTTKSMTETEQINKNDMHMVRTFQKGEIEIEAGRRLVQELAEPYLTAGLTHKVEKTKTDEDCNERRRNSEDENTEKGNETTLLLSALSLGTLETTSQARAFPVQSSVLLPLSLLQARELNEMEIKTSSDDSDCRIAGLVYLPDGRLIVSDNGNEKLKMFTADGNLLDELKISYCRDICMKDAETVAVTQNEEGKITHVRIESKRKLELDSGIDIMTSRKIDAIALGRDCYIVGSGLNSSSYEVFKMIGDSKHELNWYCRTPQGVAYDPHNDTVVYTEFHTTDDTASVIRIMQDKDLVKLARVSDQVSGATGLDLDQDGNIYVCCSGSKKIVQISRHGNIRPLVDISDPYRIAVCGRKFAVSMETQSTVKFFEIF</sequence>
<proteinExistence type="predicted"/>
<dbReference type="GO" id="GO:0008270">
    <property type="term" value="F:zinc ion binding"/>
    <property type="evidence" value="ECO:0007669"/>
    <property type="project" value="UniProtKB-KW"/>
</dbReference>
<dbReference type="InterPro" id="IPR001841">
    <property type="entry name" value="Znf_RING"/>
</dbReference>
<keyword evidence="2 4" id="KW-0863">Zinc-finger</keyword>
<keyword evidence="3" id="KW-0862">Zinc</keyword>
<feature type="compositionally biased region" description="Basic and acidic residues" evidence="5">
    <location>
        <begin position="351"/>
        <end position="378"/>
    </location>
</feature>
<protein>
    <submittedName>
        <fullName evidence="7">Tripartite motif-containing protein 3</fullName>
    </submittedName>
</protein>
<evidence type="ECO:0000256" key="5">
    <source>
        <dbReference type="SAM" id="MobiDB-lite"/>
    </source>
</evidence>
<dbReference type="PROSITE" id="PS00518">
    <property type="entry name" value="ZF_RING_1"/>
    <property type="match status" value="1"/>
</dbReference>
<evidence type="ECO:0000313" key="7">
    <source>
        <dbReference type="EMBL" id="OWF42483.1"/>
    </source>
</evidence>
<dbReference type="OrthoDB" id="6110792at2759"/>
<dbReference type="Gene3D" id="2.120.10.30">
    <property type="entry name" value="TolB, C-terminal domain"/>
    <property type="match status" value="1"/>
</dbReference>
<dbReference type="InterPro" id="IPR013083">
    <property type="entry name" value="Znf_RING/FYVE/PHD"/>
</dbReference>
<evidence type="ECO:0000256" key="1">
    <source>
        <dbReference type="ARBA" id="ARBA00022723"/>
    </source>
</evidence>
<dbReference type="InterPro" id="IPR018957">
    <property type="entry name" value="Znf_C3HC4_RING-type"/>
</dbReference>
<feature type="region of interest" description="Disordered" evidence="5">
    <location>
        <begin position="351"/>
        <end position="379"/>
    </location>
</feature>
<comment type="caution">
    <text evidence="7">The sequence shown here is derived from an EMBL/GenBank/DDBJ whole genome shotgun (WGS) entry which is preliminary data.</text>
</comment>
<evidence type="ECO:0000259" key="6">
    <source>
        <dbReference type="PROSITE" id="PS50089"/>
    </source>
</evidence>
<reference evidence="7 8" key="1">
    <citation type="journal article" date="2017" name="Nat. Ecol. Evol.">
        <title>Scallop genome provides insights into evolution of bilaterian karyotype and development.</title>
        <authorList>
            <person name="Wang S."/>
            <person name="Zhang J."/>
            <person name="Jiao W."/>
            <person name="Li J."/>
            <person name="Xun X."/>
            <person name="Sun Y."/>
            <person name="Guo X."/>
            <person name="Huan P."/>
            <person name="Dong B."/>
            <person name="Zhang L."/>
            <person name="Hu X."/>
            <person name="Sun X."/>
            <person name="Wang J."/>
            <person name="Zhao C."/>
            <person name="Wang Y."/>
            <person name="Wang D."/>
            <person name="Huang X."/>
            <person name="Wang R."/>
            <person name="Lv J."/>
            <person name="Li Y."/>
            <person name="Zhang Z."/>
            <person name="Liu B."/>
            <person name="Lu W."/>
            <person name="Hui Y."/>
            <person name="Liang J."/>
            <person name="Zhou Z."/>
            <person name="Hou R."/>
            <person name="Li X."/>
            <person name="Liu Y."/>
            <person name="Li H."/>
            <person name="Ning X."/>
            <person name="Lin Y."/>
            <person name="Zhao L."/>
            <person name="Xing Q."/>
            <person name="Dou J."/>
            <person name="Li Y."/>
            <person name="Mao J."/>
            <person name="Guo H."/>
            <person name="Dou H."/>
            <person name="Li T."/>
            <person name="Mu C."/>
            <person name="Jiang W."/>
            <person name="Fu Q."/>
            <person name="Fu X."/>
            <person name="Miao Y."/>
            <person name="Liu J."/>
            <person name="Yu Q."/>
            <person name="Li R."/>
            <person name="Liao H."/>
            <person name="Li X."/>
            <person name="Kong Y."/>
            <person name="Jiang Z."/>
            <person name="Chourrout D."/>
            <person name="Li R."/>
            <person name="Bao Z."/>
        </authorList>
    </citation>
    <scope>NUCLEOTIDE SEQUENCE [LARGE SCALE GENOMIC DNA]</scope>
    <source>
        <strain evidence="7 8">PY_sf001</strain>
    </source>
</reference>
<dbReference type="Proteomes" id="UP000242188">
    <property type="component" value="Unassembled WGS sequence"/>
</dbReference>
<evidence type="ECO:0000256" key="3">
    <source>
        <dbReference type="ARBA" id="ARBA00022833"/>
    </source>
</evidence>
<dbReference type="PROSITE" id="PS50089">
    <property type="entry name" value="ZF_RING_2"/>
    <property type="match status" value="1"/>
</dbReference>
<gene>
    <name evidence="7" type="ORF">KP79_PYT19078</name>
</gene>
<evidence type="ECO:0000313" key="8">
    <source>
        <dbReference type="Proteomes" id="UP000242188"/>
    </source>
</evidence>
<dbReference type="PANTHER" id="PTHR25462">
    <property type="entry name" value="BONUS, ISOFORM C-RELATED"/>
    <property type="match status" value="1"/>
</dbReference>
<dbReference type="Pfam" id="PF00097">
    <property type="entry name" value="zf-C3HC4"/>
    <property type="match status" value="1"/>
</dbReference>
<keyword evidence="1" id="KW-0479">Metal-binding</keyword>
<dbReference type="SUPFAM" id="SSF57850">
    <property type="entry name" value="RING/U-box"/>
    <property type="match status" value="1"/>
</dbReference>
<feature type="domain" description="RING-type" evidence="6">
    <location>
        <begin position="23"/>
        <end position="70"/>
    </location>
</feature>
<accession>A0A210Q153</accession>
<dbReference type="EMBL" id="NEDP02005266">
    <property type="protein sequence ID" value="OWF42483.1"/>
    <property type="molecule type" value="Genomic_DNA"/>
</dbReference>
<evidence type="ECO:0000256" key="2">
    <source>
        <dbReference type="ARBA" id="ARBA00022771"/>
    </source>
</evidence>
<name>A0A210Q153_MIZYE</name>
<dbReference type="Gene3D" id="3.30.40.10">
    <property type="entry name" value="Zinc/RING finger domain, C3HC4 (zinc finger)"/>
    <property type="match status" value="1"/>
</dbReference>
<dbReference type="PANTHER" id="PTHR25462:SF296">
    <property type="entry name" value="MEIOTIC P26, ISOFORM F"/>
    <property type="match status" value="1"/>
</dbReference>
<keyword evidence="8" id="KW-1185">Reference proteome</keyword>
<dbReference type="InterPro" id="IPR047153">
    <property type="entry name" value="TRIM45/56/19-like"/>
</dbReference>
<organism evidence="7 8">
    <name type="scientific">Mizuhopecten yessoensis</name>
    <name type="common">Japanese scallop</name>
    <name type="synonym">Patinopecten yessoensis</name>
    <dbReference type="NCBI Taxonomy" id="6573"/>
    <lineage>
        <taxon>Eukaryota</taxon>
        <taxon>Metazoa</taxon>
        <taxon>Spiralia</taxon>
        <taxon>Lophotrochozoa</taxon>
        <taxon>Mollusca</taxon>
        <taxon>Bivalvia</taxon>
        <taxon>Autobranchia</taxon>
        <taxon>Pteriomorphia</taxon>
        <taxon>Pectinida</taxon>
        <taxon>Pectinoidea</taxon>
        <taxon>Pectinidae</taxon>
        <taxon>Mizuhopecten</taxon>
    </lineage>
</organism>
<dbReference type="InterPro" id="IPR011042">
    <property type="entry name" value="6-blade_b-propeller_TolB-like"/>
</dbReference>